<dbReference type="GO" id="GO:0006313">
    <property type="term" value="P:DNA transposition"/>
    <property type="evidence" value="ECO:0007669"/>
    <property type="project" value="InterPro"/>
</dbReference>
<dbReference type="Proteomes" id="UP000009138">
    <property type="component" value="Unassembled WGS sequence"/>
</dbReference>
<name>I1BRT2_RHIO9</name>
<evidence type="ECO:0008006" key="7">
    <source>
        <dbReference type="Google" id="ProtNLM"/>
    </source>
</evidence>
<evidence type="ECO:0000259" key="4">
    <source>
        <dbReference type="Pfam" id="PF16787"/>
    </source>
</evidence>
<dbReference type="PANTHER" id="PTHR23022:SF135">
    <property type="entry name" value="SI:DKEY-77F5.3"/>
    <property type="match status" value="1"/>
</dbReference>
<feature type="domain" description="Ndc10" evidence="4">
    <location>
        <begin position="341"/>
        <end position="477"/>
    </location>
</feature>
<evidence type="ECO:0000259" key="3">
    <source>
        <dbReference type="Pfam" id="PF13358"/>
    </source>
</evidence>
<feature type="domain" description="Tc1-like transposase DDE" evidence="3">
    <location>
        <begin position="143"/>
        <end position="288"/>
    </location>
</feature>
<dbReference type="InParanoid" id="I1BRT2"/>
<dbReference type="InterPro" id="IPR022210">
    <property type="entry name" value="TF_GCR1-like"/>
</dbReference>
<dbReference type="GO" id="GO:0003677">
    <property type="term" value="F:DNA binding"/>
    <property type="evidence" value="ECO:0007669"/>
    <property type="project" value="InterPro"/>
</dbReference>
<reference evidence="5 6" key="1">
    <citation type="journal article" date="2009" name="PLoS Genet.">
        <title>Genomic analysis of the basal lineage fungus Rhizopus oryzae reveals a whole-genome duplication.</title>
        <authorList>
            <person name="Ma L.-J."/>
            <person name="Ibrahim A.S."/>
            <person name="Skory C."/>
            <person name="Grabherr M.G."/>
            <person name="Burger G."/>
            <person name="Butler M."/>
            <person name="Elias M."/>
            <person name="Idnurm A."/>
            <person name="Lang B.F."/>
            <person name="Sone T."/>
            <person name="Abe A."/>
            <person name="Calvo S.E."/>
            <person name="Corrochano L.M."/>
            <person name="Engels R."/>
            <person name="Fu J."/>
            <person name="Hansberg W."/>
            <person name="Kim J.-M."/>
            <person name="Kodira C.D."/>
            <person name="Koehrsen M.J."/>
            <person name="Liu B."/>
            <person name="Miranda-Saavedra D."/>
            <person name="O'Leary S."/>
            <person name="Ortiz-Castellanos L."/>
            <person name="Poulter R."/>
            <person name="Rodriguez-Romero J."/>
            <person name="Ruiz-Herrera J."/>
            <person name="Shen Y.-Q."/>
            <person name="Zeng Q."/>
            <person name="Galagan J."/>
            <person name="Birren B.W."/>
            <person name="Cuomo C.A."/>
            <person name="Wickes B.L."/>
        </authorList>
    </citation>
    <scope>NUCLEOTIDE SEQUENCE [LARGE SCALE GENOMIC DNA]</scope>
    <source>
        <strain evidence="6">RA 99-880 / ATCC MYA-4621 / FGSC 9543 / NRRL 43880</strain>
    </source>
</reference>
<dbReference type="Pfam" id="PF01498">
    <property type="entry name" value="HTH_Tnp_Tc3_2"/>
    <property type="match status" value="1"/>
</dbReference>
<dbReference type="PANTHER" id="PTHR23022">
    <property type="entry name" value="TRANSPOSABLE ELEMENT-RELATED"/>
    <property type="match status" value="1"/>
</dbReference>
<dbReference type="InterPro" id="IPR031872">
    <property type="entry name" value="NDC10_II"/>
</dbReference>
<dbReference type="InterPro" id="IPR036397">
    <property type="entry name" value="RNaseH_sf"/>
</dbReference>
<gene>
    <name evidence="5" type="ORF">RO3G_03617</name>
</gene>
<keyword evidence="6" id="KW-1185">Reference proteome</keyword>
<evidence type="ECO:0000313" key="6">
    <source>
        <dbReference type="Proteomes" id="UP000009138"/>
    </source>
</evidence>
<dbReference type="VEuPathDB" id="FungiDB:RO3G_03617"/>
<accession>I1BRT2</accession>
<sequence>MPKSLSADIKNDIKSAILAGKVSMEVANRFRVTYATVNNYANKFFPNRQRRLGDRPMVVSAQTKRFIKLQVLQGQLKTAREVHGKLMELGYYISYKTAINVLESMNFFAAIKVKKPLLTAKHMKRRLAWAKKHQNWATDDWRRVVFSDETKVNIWGSDGCKYYWSRPGDPLKPHHIDVTVKHGGGSLMMWGCMTYEGPGYACQIYDETMNSDLYQHILDTTLRETMEYYNMDWSTAYFQHDSDPKHRSKSTVQWLQANGVNYIDDWPAQSPDLNPIEHLWHHLKLKLSLYDKKAKGVHELWERVEKEWNSFDKEVCIRQYNKYVIKFLHDLSRCSFFTHCMARGAGARMCDLGGVEDASIRRLGCWNSDSMNGAYVTGLHREAMRSLAGFGKVKGNFYLPRANLDPCVELQKKVFPLVDEWLDKLDANAIEYNVAARGFLTLMKQLRITFLQDSVLIMKDFPAHPVFKHELFNDPLFVTFKSNLEELLLSDSTPQEITLLRAMPALAKELDTRFNAQDASLRLLLQQNQEFQSKLEDISTGRAPVPVRVTVDFSDGNRTVTGVTSNGLASEIQGDSQVGLLSIPSQTTIDTMMFNASDGQQASTSSVSVTTSTQGVHRWSEGVHTIHDLWREYTVELGGGLSIEELNKSQKPWYPKSHKTFHYRRMRIIKAIKNYAEEHSITTDTAVQIAERRRLALQPSLDSIGKNISKLYID</sequence>
<dbReference type="InterPro" id="IPR052338">
    <property type="entry name" value="Transposase_5"/>
</dbReference>
<dbReference type="InterPro" id="IPR038717">
    <property type="entry name" value="Tc1-like_DDE_dom"/>
</dbReference>
<dbReference type="Pfam" id="PF12550">
    <property type="entry name" value="GCR1_C"/>
    <property type="match status" value="1"/>
</dbReference>
<evidence type="ECO:0000313" key="5">
    <source>
        <dbReference type="EMBL" id="EIE78912.1"/>
    </source>
</evidence>
<proteinExistence type="predicted"/>
<dbReference type="GO" id="GO:0015074">
    <property type="term" value="P:DNA integration"/>
    <property type="evidence" value="ECO:0007669"/>
    <property type="project" value="InterPro"/>
</dbReference>
<feature type="domain" description="Transcription activator GCR1-like" evidence="2">
    <location>
        <begin position="621"/>
        <end position="694"/>
    </location>
</feature>
<protein>
    <recommendedName>
        <fullName evidence="7">Tc1-like transposase DDE domain-containing protein</fullName>
    </recommendedName>
</protein>
<dbReference type="AlphaFoldDB" id="I1BRT2"/>
<evidence type="ECO:0000259" key="2">
    <source>
        <dbReference type="Pfam" id="PF12550"/>
    </source>
</evidence>
<dbReference type="GeneID" id="93610588"/>
<dbReference type="InterPro" id="IPR002492">
    <property type="entry name" value="Transposase_Tc1-like"/>
</dbReference>
<organism evidence="5 6">
    <name type="scientific">Rhizopus delemar (strain RA 99-880 / ATCC MYA-4621 / FGSC 9543 / NRRL 43880)</name>
    <name type="common">Mucormycosis agent</name>
    <name type="synonym">Rhizopus arrhizus var. delemar</name>
    <dbReference type="NCBI Taxonomy" id="246409"/>
    <lineage>
        <taxon>Eukaryota</taxon>
        <taxon>Fungi</taxon>
        <taxon>Fungi incertae sedis</taxon>
        <taxon>Mucoromycota</taxon>
        <taxon>Mucoromycotina</taxon>
        <taxon>Mucoromycetes</taxon>
        <taxon>Mucorales</taxon>
        <taxon>Mucorineae</taxon>
        <taxon>Rhizopodaceae</taxon>
        <taxon>Rhizopus</taxon>
    </lineage>
</organism>
<dbReference type="STRING" id="246409.I1BRT2"/>
<dbReference type="EMBL" id="CH476733">
    <property type="protein sequence ID" value="EIE78912.1"/>
    <property type="molecule type" value="Genomic_DNA"/>
</dbReference>
<evidence type="ECO:0000259" key="1">
    <source>
        <dbReference type="Pfam" id="PF01498"/>
    </source>
</evidence>
<dbReference type="Pfam" id="PF13358">
    <property type="entry name" value="DDE_3"/>
    <property type="match status" value="1"/>
</dbReference>
<dbReference type="Pfam" id="PF16787">
    <property type="entry name" value="NDC10_II"/>
    <property type="match status" value="1"/>
</dbReference>
<dbReference type="eggNOG" id="ENOG502S2VN">
    <property type="taxonomic scope" value="Eukaryota"/>
</dbReference>
<dbReference type="RefSeq" id="XP_067514308.1">
    <property type="nucleotide sequence ID" value="XM_067658207.1"/>
</dbReference>
<dbReference type="Gene3D" id="3.30.420.10">
    <property type="entry name" value="Ribonuclease H-like superfamily/Ribonuclease H"/>
    <property type="match status" value="1"/>
</dbReference>
<feature type="domain" description="Transposase Tc1-like" evidence="1">
    <location>
        <begin position="76"/>
        <end position="135"/>
    </location>
</feature>